<dbReference type="EMBL" id="JAIWYP010000007">
    <property type="protein sequence ID" value="KAH3802651.1"/>
    <property type="molecule type" value="Genomic_DNA"/>
</dbReference>
<organism evidence="1 2">
    <name type="scientific">Dreissena polymorpha</name>
    <name type="common">Zebra mussel</name>
    <name type="synonym">Mytilus polymorpha</name>
    <dbReference type="NCBI Taxonomy" id="45954"/>
    <lineage>
        <taxon>Eukaryota</taxon>
        <taxon>Metazoa</taxon>
        <taxon>Spiralia</taxon>
        <taxon>Lophotrochozoa</taxon>
        <taxon>Mollusca</taxon>
        <taxon>Bivalvia</taxon>
        <taxon>Autobranchia</taxon>
        <taxon>Heteroconchia</taxon>
        <taxon>Euheterodonta</taxon>
        <taxon>Imparidentia</taxon>
        <taxon>Neoheterodontei</taxon>
        <taxon>Myida</taxon>
        <taxon>Dreissenoidea</taxon>
        <taxon>Dreissenidae</taxon>
        <taxon>Dreissena</taxon>
    </lineage>
</organism>
<reference evidence="1" key="1">
    <citation type="journal article" date="2019" name="bioRxiv">
        <title>The Genome of the Zebra Mussel, Dreissena polymorpha: A Resource for Invasive Species Research.</title>
        <authorList>
            <person name="McCartney M.A."/>
            <person name="Auch B."/>
            <person name="Kono T."/>
            <person name="Mallez S."/>
            <person name="Zhang Y."/>
            <person name="Obille A."/>
            <person name="Becker A."/>
            <person name="Abrahante J.E."/>
            <person name="Garbe J."/>
            <person name="Badalamenti J.P."/>
            <person name="Herman A."/>
            <person name="Mangelson H."/>
            <person name="Liachko I."/>
            <person name="Sullivan S."/>
            <person name="Sone E.D."/>
            <person name="Koren S."/>
            <person name="Silverstein K.A.T."/>
            <person name="Beckman K.B."/>
            <person name="Gohl D.M."/>
        </authorList>
    </citation>
    <scope>NUCLEOTIDE SEQUENCE</scope>
    <source>
        <strain evidence="1">Duluth1</strain>
        <tissue evidence="1">Whole animal</tissue>
    </source>
</reference>
<comment type="caution">
    <text evidence="1">The sequence shown here is derived from an EMBL/GenBank/DDBJ whole genome shotgun (WGS) entry which is preliminary data.</text>
</comment>
<dbReference type="Proteomes" id="UP000828390">
    <property type="component" value="Unassembled WGS sequence"/>
</dbReference>
<evidence type="ECO:0000313" key="1">
    <source>
        <dbReference type="EMBL" id="KAH3802651.1"/>
    </source>
</evidence>
<reference evidence="1" key="2">
    <citation type="submission" date="2020-11" db="EMBL/GenBank/DDBJ databases">
        <authorList>
            <person name="McCartney M.A."/>
            <person name="Auch B."/>
            <person name="Kono T."/>
            <person name="Mallez S."/>
            <person name="Becker A."/>
            <person name="Gohl D.M."/>
            <person name="Silverstein K.A.T."/>
            <person name="Koren S."/>
            <person name="Bechman K.B."/>
            <person name="Herman A."/>
            <person name="Abrahante J.E."/>
            <person name="Garbe J."/>
        </authorList>
    </citation>
    <scope>NUCLEOTIDE SEQUENCE</scope>
    <source>
        <strain evidence="1">Duluth1</strain>
        <tissue evidence="1">Whole animal</tissue>
    </source>
</reference>
<keyword evidence="2" id="KW-1185">Reference proteome</keyword>
<protein>
    <submittedName>
        <fullName evidence="1">Uncharacterized protein</fullName>
    </submittedName>
</protein>
<proteinExistence type="predicted"/>
<name>A0A9D4FR22_DREPO</name>
<evidence type="ECO:0000313" key="2">
    <source>
        <dbReference type="Proteomes" id="UP000828390"/>
    </source>
</evidence>
<gene>
    <name evidence="1" type="ORF">DPMN_156329</name>
</gene>
<sequence length="111" mass="12119">MWRHLMGSSSKEGKPVESSALCGIILDCHDLNIYPELSTANSELNQARNCIKPKTVSSPELYQARCMKPGSSVLSNSEQTMPGKRTNDVLCDRPYTGANGVVGNVNEYDVL</sequence>
<dbReference type="AlphaFoldDB" id="A0A9D4FR22"/>
<accession>A0A9D4FR22</accession>